<dbReference type="EMBL" id="CP011144">
    <property type="protein sequence ID" value="AKC86799.1"/>
    <property type="molecule type" value="Genomic_DNA"/>
</dbReference>
<organism evidence="3 4">
    <name type="scientific">Pseudoxanthomonas suwonensis</name>
    <dbReference type="NCBI Taxonomy" id="314722"/>
    <lineage>
        <taxon>Bacteria</taxon>
        <taxon>Pseudomonadati</taxon>
        <taxon>Pseudomonadota</taxon>
        <taxon>Gammaproteobacteria</taxon>
        <taxon>Lysobacterales</taxon>
        <taxon>Lysobacteraceae</taxon>
        <taxon>Pseudoxanthomonas</taxon>
    </lineage>
</organism>
<evidence type="ECO:0000313" key="4">
    <source>
        <dbReference type="Proteomes" id="UP000033067"/>
    </source>
</evidence>
<gene>
    <name evidence="3" type="ORF">WQ53_08555</name>
</gene>
<protein>
    <recommendedName>
        <fullName evidence="5">Glycosyltransferase</fullName>
    </recommendedName>
</protein>
<evidence type="ECO:0008006" key="5">
    <source>
        <dbReference type="Google" id="ProtNLM"/>
    </source>
</evidence>
<evidence type="ECO:0000256" key="2">
    <source>
        <dbReference type="ARBA" id="ARBA00022679"/>
    </source>
</evidence>
<dbReference type="InterPro" id="IPR004629">
    <property type="entry name" value="WecG_TagA_CpsF"/>
</dbReference>
<evidence type="ECO:0000313" key="3">
    <source>
        <dbReference type="EMBL" id="AKC86799.1"/>
    </source>
</evidence>
<dbReference type="Pfam" id="PF03808">
    <property type="entry name" value="Glyco_tran_WecG"/>
    <property type="match status" value="1"/>
</dbReference>
<dbReference type="AlphaFoldDB" id="A0A0E3Z3N2"/>
<dbReference type="CDD" id="cd06533">
    <property type="entry name" value="Glyco_transf_WecG_TagA"/>
    <property type="match status" value="1"/>
</dbReference>
<proteinExistence type="predicted"/>
<reference evidence="3 4" key="1">
    <citation type="journal article" date="2015" name="Genome Announc.">
        <title>Complete Genome Sequence of Pseudoxanthomonas suwonensis Strain J1, a Cellulose-Degrading Bacterium Isolated from Leaf- and Wood-Enriched Soil.</title>
        <authorList>
            <person name="Hou L."/>
            <person name="Jiang J."/>
            <person name="Xu Z."/>
            <person name="Zhou Y."/>
            <person name="Leung F.C."/>
        </authorList>
    </citation>
    <scope>NUCLEOTIDE SEQUENCE [LARGE SCALE GENOMIC DNA]</scope>
    <source>
        <strain evidence="3 4">J1</strain>
    </source>
</reference>
<dbReference type="RefSeq" id="WP_052631777.1">
    <property type="nucleotide sequence ID" value="NZ_CP011144.1"/>
</dbReference>
<evidence type="ECO:0000256" key="1">
    <source>
        <dbReference type="ARBA" id="ARBA00022676"/>
    </source>
</evidence>
<dbReference type="GO" id="GO:0016758">
    <property type="term" value="F:hexosyltransferase activity"/>
    <property type="evidence" value="ECO:0007669"/>
    <property type="project" value="TreeGrafter"/>
</dbReference>
<dbReference type="PANTHER" id="PTHR34136:SF1">
    <property type="entry name" value="UDP-N-ACETYL-D-MANNOSAMINURONIC ACID TRANSFERASE"/>
    <property type="match status" value="1"/>
</dbReference>
<keyword evidence="2" id="KW-0808">Transferase</keyword>
<dbReference type="NCBIfam" id="TIGR00696">
    <property type="entry name" value="wecG_tagA_cpsF"/>
    <property type="match status" value="1"/>
</dbReference>
<accession>A0A0E3Z3N2</accession>
<keyword evidence="4" id="KW-1185">Reference proteome</keyword>
<dbReference type="Proteomes" id="UP000033067">
    <property type="component" value="Chromosome"/>
</dbReference>
<dbReference type="KEGG" id="psuw:WQ53_08555"/>
<sequence>MHKKVDVIGAPINLFDWEGVITKISEWAELRQSKVVCICNAHSLVTAKRSLSFARIIRRADLATPDGMPVAWMLGFMTGNRPKRISGPDLMLRYCRHAAASEQSIYLYGGSQATLDSLVVALQRQFPGLIIAGFYSPPFRELTTEEADAVVDAINSSGANVVWVGLGCPKQELWMSENYGRVNAVMIGVGAAFDYHAGTLRRAPVWMQNCGLEWLYRLANEPRRLWKRYLVTNTLFIWYSARQLLSI</sequence>
<keyword evidence="1" id="KW-0328">Glycosyltransferase</keyword>
<dbReference type="PATRIC" id="fig|314722.6.peg.1838"/>
<dbReference type="OrthoDB" id="9808602at2"/>
<name>A0A0E3Z3N2_9GAMM</name>
<dbReference type="PANTHER" id="PTHR34136">
    <property type="match status" value="1"/>
</dbReference>